<gene>
    <name evidence="1" type="ORF">RPERSI_LOCUS33230</name>
</gene>
<keyword evidence="2" id="KW-1185">Reference proteome</keyword>
<feature type="non-terminal residue" evidence="1">
    <location>
        <position position="1"/>
    </location>
</feature>
<protein>
    <submittedName>
        <fullName evidence="1">24557_t:CDS:1</fullName>
    </submittedName>
</protein>
<reference evidence="1" key="1">
    <citation type="submission" date="2021-06" db="EMBL/GenBank/DDBJ databases">
        <authorList>
            <person name="Kallberg Y."/>
            <person name="Tangrot J."/>
            <person name="Rosling A."/>
        </authorList>
    </citation>
    <scope>NUCLEOTIDE SEQUENCE</scope>
    <source>
        <strain evidence="1">MA461A</strain>
    </source>
</reference>
<dbReference type="EMBL" id="CAJVQC010142956">
    <property type="protein sequence ID" value="CAG8844500.1"/>
    <property type="molecule type" value="Genomic_DNA"/>
</dbReference>
<dbReference type="Proteomes" id="UP000789920">
    <property type="component" value="Unassembled WGS sequence"/>
</dbReference>
<evidence type="ECO:0000313" key="1">
    <source>
        <dbReference type="EMBL" id="CAG8844500.1"/>
    </source>
</evidence>
<name>A0ACA9SS37_9GLOM</name>
<feature type="non-terminal residue" evidence="1">
    <location>
        <position position="165"/>
    </location>
</feature>
<evidence type="ECO:0000313" key="2">
    <source>
        <dbReference type="Proteomes" id="UP000789920"/>
    </source>
</evidence>
<proteinExistence type="predicted"/>
<organism evidence="1 2">
    <name type="scientific">Racocetra persica</name>
    <dbReference type="NCBI Taxonomy" id="160502"/>
    <lineage>
        <taxon>Eukaryota</taxon>
        <taxon>Fungi</taxon>
        <taxon>Fungi incertae sedis</taxon>
        <taxon>Mucoromycota</taxon>
        <taxon>Glomeromycotina</taxon>
        <taxon>Glomeromycetes</taxon>
        <taxon>Diversisporales</taxon>
        <taxon>Gigasporaceae</taxon>
        <taxon>Racocetra</taxon>
    </lineage>
</organism>
<accession>A0ACA9SS37</accession>
<comment type="caution">
    <text evidence="1">The sequence shown here is derived from an EMBL/GenBank/DDBJ whole genome shotgun (WGS) entry which is preliminary data.</text>
</comment>
<sequence>KIESVIYRAQSAFPGRGNEVYLQRFAFVDDDNTLTQEEKDDAKLNLAIFKDRDNLLYKQDKTYRCDDEATKWTSSDEYIDRQILLAQTRAPLPEAIPEWIPYELLTDVHFLSKGGYASVYTATYMRGLYTRWSKTTRTLSRGLTQFKVILKKLDWDQQENDLKNE</sequence>